<feature type="domain" description="F-box" evidence="2">
    <location>
        <begin position="73"/>
        <end position="120"/>
    </location>
</feature>
<evidence type="ECO:0000313" key="3">
    <source>
        <dbReference type="EMBL" id="KAF5341728.1"/>
    </source>
</evidence>
<reference evidence="3 4" key="1">
    <citation type="journal article" date="2020" name="ISME J.">
        <title>Uncovering the hidden diversity of litter-decomposition mechanisms in mushroom-forming fungi.</title>
        <authorList>
            <person name="Floudas D."/>
            <person name="Bentzer J."/>
            <person name="Ahren D."/>
            <person name="Johansson T."/>
            <person name="Persson P."/>
            <person name="Tunlid A."/>
        </authorList>
    </citation>
    <scope>NUCLEOTIDE SEQUENCE [LARGE SCALE GENOMIC DNA]</scope>
    <source>
        <strain evidence="3 4">CBS 175.51</strain>
    </source>
</reference>
<organism evidence="3 4">
    <name type="scientific">Ephemerocybe angulata</name>
    <dbReference type="NCBI Taxonomy" id="980116"/>
    <lineage>
        <taxon>Eukaryota</taxon>
        <taxon>Fungi</taxon>
        <taxon>Dikarya</taxon>
        <taxon>Basidiomycota</taxon>
        <taxon>Agaricomycotina</taxon>
        <taxon>Agaricomycetes</taxon>
        <taxon>Agaricomycetidae</taxon>
        <taxon>Agaricales</taxon>
        <taxon>Agaricineae</taxon>
        <taxon>Psathyrellaceae</taxon>
        <taxon>Ephemerocybe</taxon>
    </lineage>
</organism>
<accession>A0A8H5FMD2</accession>
<proteinExistence type="predicted"/>
<evidence type="ECO:0000259" key="2">
    <source>
        <dbReference type="Pfam" id="PF12937"/>
    </source>
</evidence>
<evidence type="ECO:0000256" key="1">
    <source>
        <dbReference type="SAM" id="MobiDB-lite"/>
    </source>
</evidence>
<protein>
    <recommendedName>
        <fullName evidence="2">F-box domain-containing protein</fullName>
    </recommendedName>
</protein>
<dbReference type="Pfam" id="PF12937">
    <property type="entry name" value="F-box-like"/>
    <property type="match status" value="1"/>
</dbReference>
<evidence type="ECO:0000313" key="4">
    <source>
        <dbReference type="Proteomes" id="UP000541558"/>
    </source>
</evidence>
<dbReference type="Proteomes" id="UP000541558">
    <property type="component" value="Unassembled WGS sequence"/>
</dbReference>
<sequence length="566" mass="63877">MGSETAPGSPGLPRDIPRPVFSVATQELLDEDIGQDLSAQDLMVQRRIQELEREISALKSRQNILRCPLNRMLPPELLLRIFLLHPTSSGKSKRVHLSHVCGLWRSIALESGAFWSDLLFTTTEMTELMLNRSKEALLTARCDRLNWRHREIIATVLSQRGRLHTFEISGPDDILPPFEPARPQAAPYLQSLSLTKISIPVWKGLPLGPSVTELRLDSPKVTNRPTVEELFGSLSEMPLLRTLQLSHLLPKTAPSHTEWTKQPLSLANLRELRLRDKLKRVNHFLESVDISYFATVFVDIDNANITLESLNKLIDVLGVSWSLDEDEPCRWDDEDSEVQEISLENFTSSGINSSPRPSIAMSFSAETVPDLTVTFPRMIDSADSDAVTTFLAVLDVKLNLTQTLLYTTIDSCEVLEDPFWAQLGSSVNLETLTFSKSPAYQDFFIYSAIVAGGKAFIGDHPDDVILPEEYFPSLSTIRIVECDLGKDSAYYRGLNAITSYLETRTDASNTDLTLEINECRNFDEECFSQIKGSYTKTELDWDYDEDMSEDEFDRVDSPSDSDEFYM</sequence>
<dbReference type="OrthoDB" id="2946622at2759"/>
<dbReference type="InterPro" id="IPR001810">
    <property type="entry name" value="F-box_dom"/>
</dbReference>
<keyword evidence="4" id="KW-1185">Reference proteome</keyword>
<dbReference type="SUPFAM" id="SSF52047">
    <property type="entry name" value="RNI-like"/>
    <property type="match status" value="1"/>
</dbReference>
<name>A0A8H5FMD2_9AGAR</name>
<feature type="region of interest" description="Disordered" evidence="1">
    <location>
        <begin position="547"/>
        <end position="566"/>
    </location>
</feature>
<dbReference type="AlphaFoldDB" id="A0A8H5FMD2"/>
<comment type="caution">
    <text evidence="3">The sequence shown here is derived from an EMBL/GenBank/DDBJ whole genome shotgun (WGS) entry which is preliminary data.</text>
</comment>
<dbReference type="EMBL" id="JAACJK010000001">
    <property type="protein sequence ID" value="KAF5341728.1"/>
    <property type="molecule type" value="Genomic_DNA"/>
</dbReference>
<gene>
    <name evidence="3" type="ORF">D9611_001314</name>
</gene>